<feature type="binding site" evidence="2">
    <location>
        <position position="33"/>
    </location>
    <ligand>
        <name>Mg(2+)</name>
        <dbReference type="ChEBI" id="CHEBI:18420"/>
        <label>4</label>
    </ligand>
</feature>
<feature type="domain" description="PurM-like N-terminal" evidence="3">
    <location>
        <begin position="31"/>
        <end position="138"/>
    </location>
</feature>
<dbReference type="NCBIfam" id="NF004354">
    <property type="entry name" value="PRK05731.2-3"/>
    <property type="match status" value="1"/>
</dbReference>
<feature type="binding site" evidence="2">
    <location>
        <position position="74"/>
    </location>
    <ligand>
        <name>Mg(2+)</name>
        <dbReference type="ChEBI" id="CHEBI:18420"/>
        <label>2</label>
    </ligand>
</feature>
<feature type="binding site" evidence="2">
    <location>
        <begin position="121"/>
        <end position="122"/>
    </location>
    <ligand>
        <name>ATP</name>
        <dbReference type="ChEBI" id="CHEBI:30616"/>
    </ligand>
</feature>
<feature type="binding site" evidence="2">
    <location>
        <position position="74"/>
    </location>
    <ligand>
        <name>Mg(2+)</name>
        <dbReference type="ChEBI" id="CHEBI:18420"/>
        <label>4</label>
    </ligand>
</feature>
<dbReference type="PANTHER" id="PTHR30270:SF0">
    <property type="entry name" value="THIAMINE-MONOPHOSPHATE KINASE"/>
    <property type="match status" value="1"/>
</dbReference>
<comment type="catalytic activity">
    <reaction evidence="2">
        <text>thiamine phosphate + ATP = thiamine diphosphate + ADP</text>
        <dbReference type="Rhea" id="RHEA:15913"/>
        <dbReference type="ChEBI" id="CHEBI:30616"/>
        <dbReference type="ChEBI" id="CHEBI:37575"/>
        <dbReference type="ChEBI" id="CHEBI:58937"/>
        <dbReference type="ChEBI" id="CHEBI:456216"/>
        <dbReference type="EC" id="2.7.4.16"/>
    </reaction>
</comment>
<dbReference type="Gene3D" id="3.30.1330.10">
    <property type="entry name" value="PurM-like, N-terminal domain"/>
    <property type="match status" value="1"/>
</dbReference>
<dbReference type="AlphaFoldDB" id="A0A381DGP2"/>
<comment type="similarity">
    <text evidence="2">Belongs to the thiamine-monophosphate kinase family.</text>
</comment>
<evidence type="ECO:0000256" key="2">
    <source>
        <dbReference type="HAMAP-Rule" id="MF_02128"/>
    </source>
</evidence>
<feature type="binding site" evidence="2">
    <location>
        <position position="240"/>
    </location>
    <ligand>
        <name>substrate</name>
    </ligand>
</feature>
<feature type="binding site" evidence="2">
    <location>
        <position position="146"/>
    </location>
    <ligand>
        <name>ATP</name>
        <dbReference type="ChEBI" id="CHEBI:30616"/>
    </ligand>
</feature>
<proteinExistence type="inferred from homology"/>
<feature type="binding site" evidence="2">
    <location>
        <position position="74"/>
    </location>
    <ligand>
        <name>Mg(2+)</name>
        <dbReference type="ChEBI" id="CHEBI:18420"/>
        <label>3</label>
    </ligand>
</feature>
<keyword evidence="1 2" id="KW-0784">Thiamine biosynthesis</keyword>
<feature type="binding site" evidence="2">
    <location>
        <position position="45"/>
    </location>
    <ligand>
        <name>Mg(2+)</name>
        <dbReference type="ChEBI" id="CHEBI:18420"/>
        <label>1</label>
    </ligand>
</feature>
<dbReference type="InterPro" id="IPR006283">
    <property type="entry name" value="ThiL-like"/>
</dbReference>
<keyword evidence="2" id="KW-0547">Nucleotide-binding</keyword>
<dbReference type="GO" id="GO:0005524">
    <property type="term" value="F:ATP binding"/>
    <property type="evidence" value="ECO:0007669"/>
    <property type="project" value="UniProtKB-UniRule"/>
</dbReference>
<sequence length="287" mass="32976">MKPCLNNFFIKYQTMDKEKFIISHFKSKFIGDDCAVVGNLVYAKDLFCENSHFKRGWLSHKEIAYKSMIVNISDIIVMNALPKYALIGLSVPKNIKKDDINALYDGFNKACREFNIEIIGGDTISSDLLSISVTMIGELISKPTMRKNLKIGDILCFTGKLGSSLKSLQILQRLGKPNFKSRFFKPILRDKFFYKSSKFINAAMDISDGLSRDLERLADINGVNFKFIKKLSKFELRSGEEYEILFSVEKRKLNRVLNEAKKARIKVTPFAKVIKGRYKRYGKTEHF</sequence>
<keyword evidence="2" id="KW-0479">Metal-binding</keyword>
<feature type="binding site" evidence="2">
    <location>
        <position position="52"/>
    </location>
    <ligand>
        <name>substrate</name>
    </ligand>
</feature>
<feature type="binding site" evidence="2">
    <location>
        <position position="207"/>
    </location>
    <ligand>
        <name>ATP</name>
        <dbReference type="ChEBI" id="CHEBI:30616"/>
    </ligand>
</feature>
<protein>
    <recommendedName>
        <fullName evidence="2">Thiamine-monophosphate kinase</fullName>
        <shortName evidence="2">TMP kinase</shortName>
        <shortName evidence="2">Thiamine-phosphate kinase</shortName>
        <ecNumber evidence="2">2.7.4.16</ecNumber>
    </recommendedName>
</protein>
<feature type="binding site" evidence="2">
    <location>
        <position position="45"/>
    </location>
    <ligand>
        <name>Mg(2+)</name>
        <dbReference type="ChEBI" id="CHEBI:18420"/>
        <label>2</label>
    </ligand>
</feature>
<dbReference type="Pfam" id="PF00586">
    <property type="entry name" value="AIRS"/>
    <property type="match status" value="1"/>
</dbReference>
<dbReference type="PANTHER" id="PTHR30270">
    <property type="entry name" value="THIAMINE-MONOPHOSPHATE KINASE"/>
    <property type="match status" value="1"/>
</dbReference>
<keyword evidence="2" id="KW-0460">Magnesium</keyword>
<dbReference type="STRING" id="32024.GCA_000788295_00434"/>
<organism evidence="4 5">
    <name type="scientific">Campylobacter sputorum subsp. sputorum</name>
    <dbReference type="NCBI Taxonomy" id="32024"/>
    <lineage>
        <taxon>Bacteria</taxon>
        <taxon>Pseudomonadati</taxon>
        <taxon>Campylobacterota</taxon>
        <taxon>Epsilonproteobacteria</taxon>
        <taxon>Campylobacterales</taxon>
        <taxon>Campylobacteraceae</taxon>
        <taxon>Campylobacter</taxon>
    </lineage>
</organism>
<comment type="miscellaneous">
    <text evidence="2">Reaction mechanism of ThiL seems to utilize a direct, inline transfer of the gamma-phosphate of ATP to TMP rather than a phosphorylated enzyme intermediate.</text>
</comment>
<dbReference type="GO" id="GO:0009228">
    <property type="term" value="P:thiamine biosynthetic process"/>
    <property type="evidence" value="ECO:0007669"/>
    <property type="project" value="UniProtKB-KW"/>
</dbReference>
<evidence type="ECO:0000256" key="1">
    <source>
        <dbReference type="ARBA" id="ARBA00022977"/>
    </source>
</evidence>
<feature type="binding site" evidence="2">
    <location>
        <position position="122"/>
    </location>
    <ligand>
        <name>Mg(2+)</name>
        <dbReference type="ChEBI" id="CHEBI:18420"/>
        <label>1</label>
    </ligand>
</feature>
<feature type="binding site" evidence="2">
    <location>
        <position position="208"/>
    </location>
    <ligand>
        <name>Mg(2+)</name>
        <dbReference type="ChEBI" id="CHEBI:18420"/>
        <label>5</label>
    </ligand>
</feature>
<dbReference type="GO" id="GO:0000287">
    <property type="term" value="F:magnesium ion binding"/>
    <property type="evidence" value="ECO:0007669"/>
    <property type="project" value="UniProtKB-UniRule"/>
</dbReference>
<dbReference type="InterPro" id="IPR016188">
    <property type="entry name" value="PurM-like_N"/>
</dbReference>
<feature type="binding site" evidence="2">
    <location>
        <position position="104"/>
    </location>
    <ligand>
        <name>ATP</name>
        <dbReference type="ChEBI" id="CHEBI:30616"/>
    </ligand>
</feature>
<dbReference type="CDD" id="cd02194">
    <property type="entry name" value="ThiL"/>
    <property type="match status" value="1"/>
</dbReference>
<dbReference type="Proteomes" id="UP000254920">
    <property type="component" value="Unassembled WGS sequence"/>
</dbReference>
<dbReference type="SUPFAM" id="SSF56042">
    <property type="entry name" value="PurM C-terminal domain-like"/>
    <property type="match status" value="1"/>
</dbReference>
<keyword evidence="2" id="KW-0067">ATP-binding</keyword>
<comment type="caution">
    <text evidence="2">Lacks conserved residue(s) required for the propagation of feature annotation.</text>
</comment>
<dbReference type="InterPro" id="IPR036676">
    <property type="entry name" value="PurM-like_C_sf"/>
</dbReference>
<keyword evidence="5" id="KW-1185">Reference proteome</keyword>
<dbReference type="HAMAP" id="MF_02128">
    <property type="entry name" value="TMP_kinase"/>
    <property type="match status" value="1"/>
</dbReference>
<dbReference type="EMBL" id="UFVD01000001">
    <property type="protein sequence ID" value="SUX09413.1"/>
    <property type="molecule type" value="Genomic_DNA"/>
</dbReference>
<comment type="pathway">
    <text evidence="2">Cofactor biosynthesis; thiamine diphosphate biosynthesis; thiamine diphosphate from thiamine phosphate: step 1/1.</text>
</comment>
<gene>
    <name evidence="2 4" type="primary">thiL</name>
    <name evidence="4" type="ORF">NCTC12475_00019</name>
</gene>
<dbReference type="GO" id="GO:0009030">
    <property type="term" value="F:thiamine-phosphate kinase activity"/>
    <property type="evidence" value="ECO:0007669"/>
    <property type="project" value="UniProtKB-UniRule"/>
</dbReference>
<evidence type="ECO:0000259" key="3">
    <source>
        <dbReference type="Pfam" id="PF00586"/>
    </source>
</evidence>
<dbReference type="Gene3D" id="3.90.650.10">
    <property type="entry name" value="PurM-like C-terminal domain"/>
    <property type="match status" value="1"/>
</dbReference>
<name>A0A381DGP2_9BACT</name>
<dbReference type="SUPFAM" id="SSF55326">
    <property type="entry name" value="PurM N-terminal domain-like"/>
    <property type="match status" value="1"/>
</dbReference>
<dbReference type="EC" id="2.7.4.16" evidence="2"/>
<feature type="binding site" evidence="2">
    <location>
        <position position="205"/>
    </location>
    <ligand>
        <name>Mg(2+)</name>
        <dbReference type="ChEBI" id="CHEBI:18420"/>
        <label>3</label>
    </ligand>
</feature>
<reference evidence="4 5" key="1">
    <citation type="submission" date="2018-06" db="EMBL/GenBank/DDBJ databases">
        <authorList>
            <consortium name="Pathogen Informatics"/>
            <person name="Doyle S."/>
        </authorList>
    </citation>
    <scope>NUCLEOTIDE SEQUENCE [LARGE SCALE GENOMIC DNA]</scope>
    <source>
        <strain evidence="4 5">NCTC12475</strain>
    </source>
</reference>
<dbReference type="InterPro" id="IPR036921">
    <property type="entry name" value="PurM-like_N_sf"/>
</dbReference>
<dbReference type="GO" id="GO:0009229">
    <property type="term" value="P:thiamine diphosphate biosynthetic process"/>
    <property type="evidence" value="ECO:0007669"/>
    <property type="project" value="UniProtKB-UniRule"/>
</dbReference>
<feature type="binding site" evidence="2">
    <location>
        <position position="33"/>
    </location>
    <ligand>
        <name>Mg(2+)</name>
        <dbReference type="ChEBI" id="CHEBI:18420"/>
        <label>3</label>
    </ligand>
</feature>
<keyword evidence="2 4" id="KW-0808">Transferase</keyword>
<dbReference type="UniPathway" id="UPA00060">
    <property type="reaction ID" value="UER00142"/>
</dbReference>
<keyword evidence="2 4" id="KW-0418">Kinase</keyword>
<comment type="function">
    <text evidence="2">Catalyzes the ATP-dependent phosphorylation of thiamine-monophosphate (TMP) to form thiamine-pyrophosphate (TPP), the active form of vitamin B1.</text>
</comment>
<evidence type="ECO:0000313" key="5">
    <source>
        <dbReference type="Proteomes" id="UP000254920"/>
    </source>
</evidence>
<dbReference type="PIRSF" id="PIRSF005303">
    <property type="entry name" value="Thiam_monoph_kin"/>
    <property type="match status" value="1"/>
</dbReference>
<evidence type="ECO:0000313" key="4">
    <source>
        <dbReference type="EMBL" id="SUX09413.1"/>
    </source>
</evidence>
<accession>A0A381DGP2</accession>